<name>A0ABQ9IHE5_9NEOP</name>
<reference evidence="2 3" key="1">
    <citation type="submission" date="2023-02" db="EMBL/GenBank/DDBJ databases">
        <title>LHISI_Scaffold_Assembly.</title>
        <authorList>
            <person name="Stuart O.P."/>
            <person name="Cleave R."/>
            <person name="Magrath M.J.L."/>
            <person name="Mikheyev A.S."/>
        </authorList>
    </citation>
    <scope>NUCLEOTIDE SEQUENCE [LARGE SCALE GENOMIC DNA]</scope>
    <source>
        <strain evidence="2">Daus_M_001</strain>
        <tissue evidence="2">Leg muscle</tissue>
    </source>
</reference>
<feature type="compositionally biased region" description="Pro residues" evidence="1">
    <location>
        <begin position="323"/>
        <end position="335"/>
    </location>
</feature>
<evidence type="ECO:0000313" key="3">
    <source>
        <dbReference type="Proteomes" id="UP001159363"/>
    </source>
</evidence>
<comment type="caution">
    <text evidence="2">The sequence shown here is derived from an EMBL/GenBank/DDBJ whole genome shotgun (WGS) entry which is preliminary data.</text>
</comment>
<evidence type="ECO:0000256" key="1">
    <source>
        <dbReference type="SAM" id="MobiDB-lite"/>
    </source>
</evidence>
<feature type="region of interest" description="Disordered" evidence="1">
    <location>
        <begin position="400"/>
        <end position="422"/>
    </location>
</feature>
<organism evidence="2 3">
    <name type="scientific">Dryococelus australis</name>
    <dbReference type="NCBI Taxonomy" id="614101"/>
    <lineage>
        <taxon>Eukaryota</taxon>
        <taxon>Metazoa</taxon>
        <taxon>Ecdysozoa</taxon>
        <taxon>Arthropoda</taxon>
        <taxon>Hexapoda</taxon>
        <taxon>Insecta</taxon>
        <taxon>Pterygota</taxon>
        <taxon>Neoptera</taxon>
        <taxon>Polyneoptera</taxon>
        <taxon>Phasmatodea</taxon>
        <taxon>Verophasmatodea</taxon>
        <taxon>Anareolatae</taxon>
        <taxon>Phasmatidae</taxon>
        <taxon>Eurycanthinae</taxon>
        <taxon>Dryococelus</taxon>
    </lineage>
</organism>
<feature type="compositionally biased region" description="Low complexity" evidence="1">
    <location>
        <begin position="290"/>
        <end position="316"/>
    </location>
</feature>
<accession>A0ABQ9IHE5</accession>
<feature type="region of interest" description="Disordered" evidence="1">
    <location>
        <begin position="268"/>
        <end position="343"/>
    </location>
</feature>
<sequence>MVVCIASRSRQGRVPGVMSALGGLIKWLQTVLSPWLLPPRNGDLSSERSLGRIHRAPDGRFVLVDSSLSGSIGSSTSSSDDGGFLSRRRASWRRPLVGYPSQLSLRSQASGESTLAAFLGRFSPPPPILVPAIYSAPPPLRPAPRLQASSPVTPGWSPSYNFSDLSSVRQTGSSVDRSRPTPPSYVQLQSVHERYSQELPSLRAIHEESWQRHHPLPPPPLFLPPVHPLVAASPPRVRIPQPRPVPWVPDGFPTSSSHARARVTARLLPRHAKHARSAPELSSDLLMETSPSSSSGFGSKNTSSQQNQSSQSGSTSAEWRLPPYRPPPPPPPPHPATIHQLLTRPPPLLGPWLEFAAANFRPPSPPHSEPIKPLDISVDGHYEFDPIFPLTPLGRHPDDRGISDSEVYSTSPFPTRTKRPSKYDNIEARVQAMKEEFHEFRKRQAKRRRSEELESAC</sequence>
<evidence type="ECO:0000313" key="2">
    <source>
        <dbReference type="EMBL" id="KAJ8895882.1"/>
    </source>
</evidence>
<protein>
    <submittedName>
        <fullName evidence="2">Uncharacterized protein</fullName>
    </submittedName>
</protein>
<dbReference type="Proteomes" id="UP001159363">
    <property type="component" value="Chromosome 1"/>
</dbReference>
<gene>
    <name evidence="2" type="ORF">PR048_001222</name>
</gene>
<keyword evidence="3" id="KW-1185">Reference proteome</keyword>
<proteinExistence type="predicted"/>
<dbReference type="EMBL" id="JARBHB010000001">
    <property type="protein sequence ID" value="KAJ8895882.1"/>
    <property type="molecule type" value="Genomic_DNA"/>
</dbReference>